<dbReference type="RefSeq" id="WP_230742109.1">
    <property type="nucleotide sequence ID" value="NZ_PGCK01000007.1"/>
</dbReference>
<dbReference type="InterPro" id="IPR023867">
    <property type="entry name" value="Sulphatase_maturase_rSAM"/>
</dbReference>
<proteinExistence type="predicted"/>
<evidence type="ECO:0000256" key="1">
    <source>
        <dbReference type="ARBA" id="ARBA00001966"/>
    </source>
</evidence>
<comment type="cofactor">
    <cofactor evidence="1">
        <name>[4Fe-4S] cluster</name>
        <dbReference type="ChEBI" id="CHEBI:49883"/>
    </cofactor>
</comment>
<dbReference type="InterPro" id="IPR013785">
    <property type="entry name" value="Aldolase_TIM"/>
</dbReference>
<reference evidence="7 8" key="1">
    <citation type="submission" date="2017-11" db="EMBL/GenBank/DDBJ databases">
        <title>Isolation and Characterization of Family Methanocellaceae Species from Potential Methane Hydrate Area Offshore Southwestern Taiwan.</title>
        <authorList>
            <person name="Zhang W.-L."/>
            <person name="Chen W.-C."/>
            <person name="Lai M.-C."/>
            <person name="Chen S.-C."/>
        </authorList>
    </citation>
    <scope>NUCLEOTIDE SEQUENCE [LARGE SCALE GENOMIC DNA]</scope>
    <source>
        <strain evidence="7 8">CWC-04</strain>
    </source>
</reference>
<dbReference type="GO" id="GO:0046872">
    <property type="term" value="F:metal ion binding"/>
    <property type="evidence" value="ECO:0007669"/>
    <property type="project" value="UniProtKB-KW"/>
</dbReference>
<keyword evidence="2" id="KW-0949">S-adenosyl-L-methionine</keyword>
<evidence type="ECO:0000313" key="8">
    <source>
        <dbReference type="Proteomes" id="UP001320159"/>
    </source>
</evidence>
<dbReference type="PANTHER" id="PTHR43273:SF2">
    <property type="entry name" value="RADICAL SAM CORE DOMAIN-CONTAINING PROTEIN"/>
    <property type="match status" value="1"/>
</dbReference>
<name>A0AAP2W6G3_9EURY</name>
<evidence type="ECO:0000259" key="6">
    <source>
        <dbReference type="Pfam" id="PF04055"/>
    </source>
</evidence>
<dbReference type="Pfam" id="PF04055">
    <property type="entry name" value="Radical_SAM"/>
    <property type="match status" value="1"/>
</dbReference>
<keyword evidence="8" id="KW-1185">Reference proteome</keyword>
<dbReference type="GO" id="GO:0016491">
    <property type="term" value="F:oxidoreductase activity"/>
    <property type="evidence" value="ECO:0007669"/>
    <property type="project" value="InterPro"/>
</dbReference>
<dbReference type="EMBL" id="PGCK01000007">
    <property type="protein sequence ID" value="MCD1295257.1"/>
    <property type="molecule type" value="Genomic_DNA"/>
</dbReference>
<dbReference type="PANTHER" id="PTHR43273">
    <property type="entry name" value="ANAEROBIC SULFATASE-MATURATING ENZYME HOMOLOG ASLB-RELATED"/>
    <property type="match status" value="1"/>
</dbReference>
<evidence type="ECO:0000256" key="4">
    <source>
        <dbReference type="ARBA" id="ARBA00023004"/>
    </source>
</evidence>
<accession>A0AAP2W6G3</accession>
<dbReference type="SFLD" id="SFLDG01104">
    <property type="entry name" value="Uncharacterised_Radical_SAM_Su"/>
    <property type="match status" value="1"/>
</dbReference>
<keyword evidence="4" id="KW-0408">Iron</keyword>
<dbReference type="InterPro" id="IPR023885">
    <property type="entry name" value="4Fe4S-binding_SPASM_dom"/>
</dbReference>
<comment type="caution">
    <text evidence="7">The sequence shown here is derived from an EMBL/GenBank/DDBJ whole genome shotgun (WGS) entry which is preliminary data.</text>
</comment>
<dbReference type="NCBIfam" id="TIGR04084">
    <property type="entry name" value="rSAM_AF0577"/>
    <property type="match status" value="1"/>
</dbReference>
<dbReference type="GO" id="GO:0051536">
    <property type="term" value="F:iron-sulfur cluster binding"/>
    <property type="evidence" value="ECO:0007669"/>
    <property type="project" value="UniProtKB-KW"/>
</dbReference>
<dbReference type="InterPro" id="IPR007197">
    <property type="entry name" value="rSAM"/>
</dbReference>
<dbReference type="NCBIfam" id="TIGR04085">
    <property type="entry name" value="rSAM_more_4Fe4S"/>
    <property type="match status" value="1"/>
</dbReference>
<evidence type="ECO:0000256" key="5">
    <source>
        <dbReference type="ARBA" id="ARBA00023014"/>
    </source>
</evidence>
<keyword evidence="3" id="KW-0479">Metal-binding</keyword>
<dbReference type="SFLD" id="SFLDG01067">
    <property type="entry name" value="SPASM/twitch_domain_containing"/>
    <property type="match status" value="1"/>
</dbReference>
<dbReference type="Gene3D" id="3.20.20.70">
    <property type="entry name" value="Aldolase class I"/>
    <property type="match status" value="1"/>
</dbReference>
<organism evidence="7 8">
    <name type="scientific">Methanooceanicella nereidis</name>
    <dbReference type="NCBI Taxonomy" id="2052831"/>
    <lineage>
        <taxon>Archaea</taxon>
        <taxon>Methanobacteriati</taxon>
        <taxon>Methanobacteriota</taxon>
        <taxon>Stenosarchaea group</taxon>
        <taxon>Methanomicrobia</taxon>
        <taxon>Methanocellales</taxon>
        <taxon>Methanocellaceae</taxon>
        <taxon>Methanooceanicella</taxon>
    </lineage>
</organism>
<gene>
    <name evidence="7" type="ORF">CUJ83_09625</name>
</gene>
<sequence length="373" mass="43174">MNFFITLTTGCDLKCRYCYGECYDDFNDHNDGLDIDYFIPERINYDTEALKKFIEKDPEATVIFYGGEPLLEIDKMKELMDVLHAKRFLLHTNGMMLDRLEPEYINRLPTISISIDGDESLTDYYRGMGVYAKIRDNIRQIRENGYRGEMIARMTVMEQTDIYGQVNHLLNSPELSFDSVHWQLNALFWYNDYKRREFSKWATQSYNPGIQALIGQWVDTMRKEGRVLKIYPFLGVMRSMLTGESSLLRCGAGWAEFNIQTDGNISPCPVMSGLKDFYAGNIFSSDPYKLDPTYIAGPCKNCDVLDICGGRCLYSNVTMKWGEKGFFEVCSTIKYLLNALRETLPEVKDLIDKGRIEEQDFEFVKFNSCEIIP</sequence>
<protein>
    <submittedName>
        <fullName evidence="7">Radical SAM/SPASM domain-containing protein</fullName>
    </submittedName>
</protein>
<feature type="domain" description="Radical SAM core" evidence="6">
    <location>
        <begin position="6"/>
        <end position="159"/>
    </location>
</feature>
<dbReference type="SUPFAM" id="SSF102114">
    <property type="entry name" value="Radical SAM enzymes"/>
    <property type="match status" value="1"/>
</dbReference>
<evidence type="ECO:0000313" key="7">
    <source>
        <dbReference type="EMBL" id="MCD1295257.1"/>
    </source>
</evidence>
<dbReference type="Proteomes" id="UP001320159">
    <property type="component" value="Unassembled WGS sequence"/>
</dbReference>
<dbReference type="InterPro" id="IPR058240">
    <property type="entry name" value="rSAM_sf"/>
</dbReference>
<dbReference type="InterPro" id="IPR023819">
    <property type="entry name" value="Pep-mod_rSAM_AF0577"/>
</dbReference>
<evidence type="ECO:0000256" key="3">
    <source>
        <dbReference type="ARBA" id="ARBA00022723"/>
    </source>
</evidence>
<keyword evidence="5" id="KW-0411">Iron-sulfur</keyword>
<evidence type="ECO:0000256" key="2">
    <source>
        <dbReference type="ARBA" id="ARBA00022691"/>
    </source>
</evidence>
<dbReference type="SFLD" id="SFLDS00029">
    <property type="entry name" value="Radical_SAM"/>
    <property type="match status" value="1"/>
</dbReference>
<dbReference type="CDD" id="cd01335">
    <property type="entry name" value="Radical_SAM"/>
    <property type="match status" value="1"/>
</dbReference>
<dbReference type="AlphaFoldDB" id="A0AAP2W6G3"/>